<protein>
    <submittedName>
        <fullName evidence="3">Uncharacterized protein LOC117144938</fullName>
    </submittedName>
</protein>
<keyword evidence="1" id="KW-0732">Signal</keyword>
<name>A0A6P8KBV0_DROMA</name>
<feature type="chain" id="PRO_5028320711" evidence="1">
    <location>
        <begin position="24"/>
        <end position="200"/>
    </location>
</feature>
<evidence type="ECO:0000256" key="1">
    <source>
        <dbReference type="SAM" id="SignalP"/>
    </source>
</evidence>
<organism evidence="2 3">
    <name type="scientific">Drosophila mauritiana</name>
    <name type="common">Fruit fly</name>
    <dbReference type="NCBI Taxonomy" id="7226"/>
    <lineage>
        <taxon>Eukaryota</taxon>
        <taxon>Metazoa</taxon>
        <taxon>Ecdysozoa</taxon>
        <taxon>Arthropoda</taxon>
        <taxon>Hexapoda</taxon>
        <taxon>Insecta</taxon>
        <taxon>Pterygota</taxon>
        <taxon>Neoptera</taxon>
        <taxon>Endopterygota</taxon>
        <taxon>Diptera</taxon>
        <taxon>Brachycera</taxon>
        <taxon>Muscomorpha</taxon>
        <taxon>Ephydroidea</taxon>
        <taxon>Drosophilidae</taxon>
        <taxon>Drosophila</taxon>
        <taxon>Sophophora</taxon>
    </lineage>
</organism>
<feature type="signal peptide" evidence="1">
    <location>
        <begin position="1"/>
        <end position="23"/>
    </location>
</feature>
<dbReference type="CTD" id="42540"/>
<evidence type="ECO:0000313" key="3">
    <source>
        <dbReference type="RefSeq" id="XP_033166283.1"/>
    </source>
</evidence>
<dbReference type="InterPro" id="IPR006601">
    <property type="entry name" value="Uncharacterised_DM11_DROME"/>
</dbReference>
<dbReference type="AlphaFoldDB" id="A0A6P8KBV0"/>
<dbReference type="Proteomes" id="UP000515162">
    <property type="component" value="Chromosome 3R"/>
</dbReference>
<sequence>MGCETSVLCTLLIFFQIIGRSFEMSHDFVPIRDDLFSNCEENPEMGYLDAFADLSNLSLKRGAGGINISGNATTIWDVDPSDVVEVDVSILKFEGDKWIPTIIKGNVKDFCKTFFDKNTIYYSYSPKHVVNKKEVKEKCITSPGTILVWKPYLLKISFSYAVPLNVGRHKAVIIYSAIDKAGVKRDRDICMEIVGDIVNA</sequence>
<keyword evidence="2" id="KW-1185">Reference proteome</keyword>
<proteinExistence type="predicted"/>
<reference evidence="3" key="1">
    <citation type="submission" date="2025-08" db="UniProtKB">
        <authorList>
            <consortium name="RefSeq"/>
        </authorList>
    </citation>
    <scope>IDENTIFICATION</scope>
    <source>
        <strain evidence="3">Mau12</strain>
        <tissue evidence="3">Whole Body</tissue>
    </source>
</reference>
<dbReference type="SMART" id="SM00675">
    <property type="entry name" value="DM11"/>
    <property type="match status" value="1"/>
</dbReference>
<evidence type="ECO:0000313" key="2">
    <source>
        <dbReference type="Proteomes" id="UP000515162"/>
    </source>
</evidence>
<dbReference type="RefSeq" id="XP_033166283.1">
    <property type="nucleotide sequence ID" value="XM_033310392.1"/>
</dbReference>
<dbReference type="GeneID" id="117144938"/>
<accession>A0A6P8KBV0</accession>
<gene>
    <name evidence="3" type="primary">LOC117144938</name>
</gene>